<organism evidence="1 2">
    <name type="scientific">Kribbella ginsengisoli</name>
    <dbReference type="NCBI Taxonomy" id="363865"/>
    <lineage>
        <taxon>Bacteria</taxon>
        <taxon>Bacillati</taxon>
        <taxon>Actinomycetota</taxon>
        <taxon>Actinomycetes</taxon>
        <taxon>Propionibacteriales</taxon>
        <taxon>Kribbellaceae</taxon>
        <taxon>Kribbella</taxon>
    </lineage>
</organism>
<gene>
    <name evidence="1" type="ORF">GCM10022235_82980</name>
</gene>
<reference evidence="2" key="1">
    <citation type="journal article" date="2019" name="Int. J. Syst. Evol. Microbiol.">
        <title>The Global Catalogue of Microorganisms (GCM) 10K type strain sequencing project: providing services to taxonomists for standard genome sequencing and annotation.</title>
        <authorList>
            <consortium name="The Broad Institute Genomics Platform"/>
            <consortium name="The Broad Institute Genome Sequencing Center for Infectious Disease"/>
            <person name="Wu L."/>
            <person name="Ma J."/>
        </authorList>
    </citation>
    <scope>NUCLEOTIDE SEQUENCE [LARGE SCALE GENOMIC DNA]</scope>
    <source>
        <strain evidence="2">JCM 16928</strain>
    </source>
</reference>
<accession>A0ABP6Z663</accession>
<keyword evidence="2" id="KW-1185">Reference proteome</keyword>
<dbReference type="Pfam" id="PF14430">
    <property type="entry name" value="Imm1"/>
    <property type="match status" value="1"/>
</dbReference>
<dbReference type="RefSeq" id="WP_344850198.1">
    <property type="nucleotide sequence ID" value="NZ_BAABAA010000022.1"/>
</dbReference>
<dbReference type="Proteomes" id="UP001501222">
    <property type="component" value="Unassembled WGS sequence"/>
</dbReference>
<name>A0ABP6Z663_9ACTN</name>
<dbReference type="EMBL" id="BAABAA010000022">
    <property type="protein sequence ID" value="GAA3598581.1"/>
    <property type="molecule type" value="Genomic_DNA"/>
</dbReference>
<sequence length="148" mass="15927">MSNTLMGYYERETVRVTSEGELNILLDAVVALPHPTWLQLESPSHEVLMIGLGQDFSSLRFIEGLNAGDEMYHSVGTLADPAEAEFDMGSVPTKMDVGSAIPAAHARAAAAEFLRTSQRPASVAWTVVPMPEGEPDPVEGWGAFADPK</sequence>
<protein>
    <recommendedName>
        <fullName evidence="3">Immunity protein Imm1</fullName>
    </recommendedName>
</protein>
<evidence type="ECO:0008006" key="3">
    <source>
        <dbReference type="Google" id="ProtNLM"/>
    </source>
</evidence>
<evidence type="ECO:0000313" key="1">
    <source>
        <dbReference type="EMBL" id="GAA3598581.1"/>
    </source>
</evidence>
<evidence type="ECO:0000313" key="2">
    <source>
        <dbReference type="Proteomes" id="UP001501222"/>
    </source>
</evidence>
<comment type="caution">
    <text evidence="1">The sequence shown here is derived from an EMBL/GenBank/DDBJ whole genome shotgun (WGS) entry which is preliminary data.</text>
</comment>
<proteinExistence type="predicted"/>
<dbReference type="InterPro" id="IPR025680">
    <property type="entry name" value="DddI"/>
</dbReference>